<evidence type="ECO:0000313" key="11">
    <source>
        <dbReference type="EMBL" id="WAW08989.1"/>
    </source>
</evidence>
<evidence type="ECO:0000256" key="5">
    <source>
        <dbReference type="ARBA" id="ARBA00022764"/>
    </source>
</evidence>
<feature type="chain" id="PRO_5039505553" description="Thiol:disulfide interchange protein DsbA" evidence="9">
    <location>
        <begin position="23"/>
        <end position="234"/>
    </location>
</feature>
<evidence type="ECO:0000256" key="4">
    <source>
        <dbReference type="ARBA" id="ARBA00022729"/>
    </source>
</evidence>
<evidence type="ECO:0000259" key="10">
    <source>
        <dbReference type="PROSITE" id="PS51352"/>
    </source>
</evidence>
<gene>
    <name evidence="11" type="ORF">NB640_06735</name>
</gene>
<evidence type="ECO:0000256" key="3">
    <source>
        <dbReference type="ARBA" id="ARBA00013831"/>
    </source>
</evidence>
<dbReference type="PANTHER" id="PTHR35891:SF3">
    <property type="entry name" value="THIOL:DISULFIDE INTERCHANGE PROTEIN DSBL"/>
    <property type="match status" value="1"/>
</dbReference>
<dbReference type="GO" id="GO:0016491">
    <property type="term" value="F:oxidoreductase activity"/>
    <property type="evidence" value="ECO:0007669"/>
    <property type="project" value="InterPro"/>
</dbReference>
<evidence type="ECO:0000256" key="8">
    <source>
        <dbReference type="PIRSR" id="PIRSR001488-1"/>
    </source>
</evidence>
<evidence type="ECO:0000256" key="7">
    <source>
        <dbReference type="ARBA" id="ARBA00023284"/>
    </source>
</evidence>
<dbReference type="PANTHER" id="PTHR35891">
    <property type="entry name" value="THIOL:DISULFIDE INTERCHANGE PROTEIN DSBA"/>
    <property type="match status" value="1"/>
</dbReference>
<feature type="domain" description="Thioredoxin" evidence="10">
    <location>
        <begin position="9"/>
        <end position="169"/>
    </location>
</feature>
<evidence type="ECO:0000313" key="12">
    <source>
        <dbReference type="Proteomes" id="UP001156215"/>
    </source>
</evidence>
<dbReference type="InterPro" id="IPR036249">
    <property type="entry name" value="Thioredoxin-like_sf"/>
</dbReference>
<dbReference type="PROSITE" id="PS51352">
    <property type="entry name" value="THIOREDOXIN_2"/>
    <property type="match status" value="1"/>
</dbReference>
<dbReference type="InterPro" id="IPR001853">
    <property type="entry name" value="DSBA-like_thioredoxin_dom"/>
</dbReference>
<organism evidence="11 12">
    <name type="scientific">Oxalobacter vibrioformis</name>
    <dbReference type="NCBI Taxonomy" id="933080"/>
    <lineage>
        <taxon>Bacteria</taxon>
        <taxon>Pseudomonadati</taxon>
        <taxon>Pseudomonadota</taxon>
        <taxon>Betaproteobacteria</taxon>
        <taxon>Burkholderiales</taxon>
        <taxon>Oxalobacteraceae</taxon>
        <taxon>Oxalobacter</taxon>
    </lineage>
</organism>
<dbReference type="InterPro" id="IPR013766">
    <property type="entry name" value="Thioredoxin_domain"/>
</dbReference>
<keyword evidence="12" id="KW-1185">Reference proteome</keyword>
<dbReference type="CDD" id="cd03019">
    <property type="entry name" value="DsbA_DsbA"/>
    <property type="match status" value="1"/>
</dbReference>
<dbReference type="Gene3D" id="3.40.30.10">
    <property type="entry name" value="Glutaredoxin"/>
    <property type="match status" value="1"/>
</dbReference>
<dbReference type="GO" id="GO:0042597">
    <property type="term" value="C:periplasmic space"/>
    <property type="evidence" value="ECO:0007669"/>
    <property type="project" value="UniProtKB-SubCell"/>
</dbReference>
<comment type="subcellular location">
    <subcellularLocation>
        <location evidence="1">Periplasm</location>
    </subcellularLocation>
</comment>
<keyword evidence="7" id="KW-0676">Redox-active center</keyword>
<proteinExistence type="inferred from homology"/>
<sequence length="234" mass="26787">MKKIHRLFLAIGLSIVTCMAVASPDAPRNGVDYLTLEKPLPAETGKKVEVIEFFGYFCSHCYLFDAALVKWMEKHNRDVTFKRVHINFNDNMALQQRLFYTLSAMGKMTNSLHHKIFDAVQVKRTRLRNETQIADYVQKNGIDRNKFLEMYRSFTVQSLCDGAVQMQSAYQIEGVPTIVIDGRYVTSLAIVSEGNNFSGTEEEAQVMTMKVMDNLVARILKERQESQKNTAKKK</sequence>
<keyword evidence="5" id="KW-0574">Periplasm</keyword>
<dbReference type="KEGG" id="ovb:NB640_06735"/>
<dbReference type="EMBL" id="CP098242">
    <property type="protein sequence ID" value="WAW08989.1"/>
    <property type="molecule type" value="Genomic_DNA"/>
</dbReference>
<feature type="signal peptide" evidence="9">
    <location>
        <begin position="1"/>
        <end position="22"/>
    </location>
</feature>
<name>A0A9E9LUB2_9BURK</name>
<dbReference type="SUPFAM" id="SSF52833">
    <property type="entry name" value="Thioredoxin-like"/>
    <property type="match status" value="1"/>
</dbReference>
<dbReference type="RefSeq" id="WP_269307981.1">
    <property type="nucleotide sequence ID" value="NZ_CP098242.1"/>
</dbReference>
<comment type="similarity">
    <text evidence="2">Belongs to the thioredoxin family. DsbA subfamily.</text>
</comment>
<dbReference type="PIRSF" id="PIRSF001488">
    <property type="entry name" value="Tdi_protein"/>
    <property type="match status" value="1"/>
</dbReference>
<protein>
    <recommendedName>
        <fullName evidence="3">Thiol:disulfide interchange protein DsbA</fullName>
    </recommendedName>
</protein>
<feature type="disulfide bond" description="Redox-active" evidence="8">
    <location>
        <begin position="58"/>
        <end position="61"/>
    </location>
</feature>
<dbReference type="AlphaFoldDB" id="A0A9E9LUB2"/>
<evidence type="ECO:0000256" key="6">
    <source>
        <dbReference type="ARBA" id="ARBA00023157"/>
    </source>
</evidence>
<evidence type="ECO:0000256" key="9">
    <source>
        <dbReference type="SAM" id="SignalP"/>
    </source>
</evidence>
<keyword evidence="6" id="KW-1015">Disulfide bond</keyword>
<evidence type="ECO:0000256" key="1">
    <source>
        <dbReference type="ARBA" id="ARBA00004418"/>
    </source>
</evidence>
<evidence type="ECO:0000256" key="2">
    <source>
        <dbReference type="ARBA" id="ARBA00005791"/>
    </source>
</evidence>
<accession>A0A9E9LUB2</accession>
<keyword evidence="4 9" id="KW-0732">Signal</keyword>
<dbReference type="InterPro" id="IPR023205">
    <property type="entry name" value="DsbA/DsbL"/>
</dbReference>
<reference evidence="11" key="1">
    <citation type="journal article" date="2022" name="Front. Microbiol.">
        <title>New perspectives on an old grouping: The genomic and phenotypic variability of Oxalobacter formigenes and the implications for calcium oxalate stone prevention.</title>
        <authorList>
            <person name="Chmiel J.A."/>
            <person name="Carr C."/>
            <person name="Stuivenberg G.A."/>
            <person name="Venema R."/>
            <person name="Chanyi R.M."/>
            <person name="Al K.F."/>
            <person name="Giguere D."/>
            <person name="Say H."/>
            <person name="Akouris P.P."/>
            <person name="Dominguez Romero S.A."/>
            <person name="Kwong A."/>
            <person name="Tai V."/>
            <person name="Koval S.F."/>
            <person name="Razvi H."/>
            <person name="Bjazevic J."/>
            <person name="Burton J.P."/>
        </authorList>
    </citation>
    <scope>NUCLEOTIDE SEQUENCE</scope>
    <source>
        <strain evidence="11">WoOx3</strain>
    </source>
</reference>
<dbReference type="Pfam" id="PF01323">
    <property type="entry name" value="DSBA"/>
    <property type="match status" value="1"/>
</dbReference>
<dbReference type="InterPro" id="IPR050824">
    <property type="entry name" value="Thiol_disulfide_DsbA"/>
</dbReference>
<dbReference type="Proteomes" id="UP001156215">
    <property type="component" value="Chromosome"/>
</dbReference>